<dbReference type="AlphaFoldDB" id="Q1GBT6"/>
<gene>
    <name evidence="3" type="ordered locus">Ldb0313</name>
</gene>
<organism evidence="3 4">
    <name type="scientific">Lactobacillus delbrueckii subsp. bulgaricus (strain ATCC 11842 / DSM 20081 / BCRC 10696 / JCM 1002 / NBRC 13953 / NCIMB 11778 / NCTC 12712 / WDCM 00102 / Lb 14)</name>
    <dbReference type="NCBI Taxonomy" id="390333"/>
    <lineage>
        <taxon>Bacteria</taxon>
        <taxon>Bacillati</taxon>
        <taxon>Bacillota</taxon>
        <taxon>Bacilli</taxon>
        <taxon>Lactobacillales</taxon>
        <taxon>Lactobacillaceae</taxon>
        <taxon>Lactobacillus</taxon>
    </lineage>
</organism>
<evidence type="ECO:0000256" key="1">
    <source>
        <dbReference type="ARBA" id="ARBA00023235"/>
    </source>
</evidence>
<evidence type="ECO:0000313" key="4">
    <source>
        <dbReference type="Proteomes" id="UP000001259"/>
    </source>
</evidence>
<dbReference type="GO" id="GO:0046417">
    <property type="term" value="P:chorismate metabolic process"/>
    <property type="evidence" value="ECO:0007669"/>
    <property type="project" value="InterPro"/>
</dbReference>
<proteinExistence type="predicted"/>
<dbReference type="SMART" id="SM00830">
    <property type="entry name" value="CM_2"/>
    <property type="match status" value="1"/>
</dbReference>
<dbReference type="SUPFAM" id="SSF48600">
    <property type="entry name" value="Chorismate mutase II"/>
    <property type="match status" value="1"/>
</dbReference>
<protein>
    <recommendedName>
        <fullName evidence="2">Chorismate mutase domain-containing protein</fullName>
    </recommendedName>
</protein>
<dbReference type="KEGG" id="ldb:Ldb0313"/>
<dbReference type="EMBL" id="CR954253">
    <property type="protein sequence ID" value="CAI97152.1"/>
    <property type="molecule type" value="Genomic_DNA"/>
</dbReference>
<dbReference type="Proteomes" id="UP000001259">
    <property type="component" value="Chromosome"/>
</dbReference>
<evidence type="ECO:0000259" key="2">
    <source>
        <dbReference type="PROSITE" id="PS51168"/>
    </source>
</evidence>
<reference evidence="3 4" key="1">
    <citation type="journal article" date="2006" name="Proc. Natl. Acad. Sci. U.S.A.">
        <title>The complete genome sequence of Lactobacillus bulgaricus reveals extensive and ongoing reductive evolution.</title>
        <authorList>
            <person name="van de Guchte M."/>
            <person name="Penaud S."/>
            <person name="Grimaldi C."/>
            <person name="Barbe V."/>
            <person name="Bryson K."/>
            <person name="Nicolas P."/>
            <person name="Robert C."/>
            <person name="Oztas S."/>
            <person name="Mangenot S."/>
            <person name="Couloux A."/>
            <person name="Loux V."/>
            <person name="Dervyn R."/>
            <person name="Bossy R."/>
            <person name="Bolotin A."/>
            <person name="Batto J.-M."/>
            <person name="Walunas T."/>
            <person name="Gibrat J.-F."/>
            <person name="Bessieres P."/>
            <person name="Weissenbach J."/>
            <person name="Ehrlich S.D."/>
            <person name="Maguin E."/>
        </authorList>
    </citation>
    <scope>NUCLEOTIDE SEQUENCE [LARGE SCALE GENOMIC DNA]</scope>
    <source>
        <strain evidence="4">ATCC 11842 / DSM 20081 / BCRC 10696 / JCM 1002 / NBRC 13953 / NCIMB 11778 / NCTC 12712 / WDCM 00102 / Lb 14</strain>
    </source>
</reference>
<dbReference type="GO" id="GO:0009697">
    <property type="term" value="P:salicylic acid biosynthetic process"/>
    <property type="evidence" value="ECO:0007669"/>
    <property type="project" value="TreeGrafter"/>
</dbReference>
<accession>Q1GBT6</accession>
<dbReference type="InterPro" id="IPR002701">
    <property type="entry name" value="CM_II_prokaryot"/>
</dbReference>
<dbReference type="STRING" id="390333.Ldb0313"/>
<name>Q1GBT6_LACDA</name>
<dbReference type="RefSeq" id="WP_003622358.1">
    <property type="nucleotide sequence ID" value="NC_008054.1"/>
</dbReference>
<dbReference type="BioCyc" id="LDEL390333:LDB_RS01290-MONOMER"/>
<keyword evidence="4" id="KW-1185">Reference proteome</keyword>
<dbReference type="InterPro" id="IPR051331">
    <property type="entry name" value="Chorismate_mutase-related"/>
</dbReference>
<keyword evidence="1" id="KW-0413">Isomerase</keyword>
<dbReference type="InterPro" id="IPR036263">
    <property type="entry name" value="Chorismate_II_sf"/>
</dbReference>
<dbReference type="PANTHER" id="PTHR38041:SF1">
    <property type="entry name" value="CHORISMATE MUTASE"/>
    <property type="match status" value="1"/>
</dbReference>
<dbReference type="Gene3D" id="1.20.59.10">
    <property type="entry name" value="Chorismate mutase"/>
    <property type="match status" value="1"/>
</dbReference>
<dbReference type="HOGENOM" id="CLU_131518_3_3_9"/>
<dbReference type="InterPro" id="IPR036979">
    <property type="entry name" value="CM_dom_sf"/>
</dbReference>
<sequence length="67" mass="7858">MADLSKLREQIDQADQDLVKALVKRYDLVMEVGRVKREKGQAVFDPKREERVLDKVTNLAQRPEEDF</sequence>
<evidence type="ECO:0000313" key="3">
    <source>
        <dbReference type="EMBL" id="CAI97152.1"/>
    </source>
</evidence>
<dbReference type="PROSITE" id="PS51168">
    <property type="entry name" value="CHORISMATE_MUT_2"/>
    <property type="match status" value="1"/>
</dbReference>
<feature type="domain" description="Chorismate mutase" evidence="2">
    <location>
        <begin position="1"/>
        <end position="67"/>
    </location>
</feature>
<dbReference type="PANTHER" id="PTHR38041">
    <property type="entry name" value="CHORISMATE MUTASE"/>
    <property type="match status" value="1"/>
</dbReference>
<dbReference type="GO" id="GO:0004106">
    <property type="term" value="F:chorismate mutase activity"/>
    <property type="evidence" value="ECO:0007669"/>
    <property type="project" value="InterPro"/>
</dbReference>
<dbReference type="Pfam" id="PF01817">
    <property type="entry name" value="CM_2"/>
    <property type="match status" value="1"/>
</dbReference>
<dbReference type="PATRIC" id="fig|390333.13.peg.472"/>